<comment type="caution">
    <text evidence="8">The sequence shown here is derived from an EMBL/GenBank/DDBJ whole genome shotgun (WGS) entry which is preliminary data.</text>
</comment>
<dbReference type="CDD" id="cd16327">
    <property type="entry name" value="RseB"/>
    <property type="match status" value="1"/>
</dbReference>
<evidence type="ECO:0000259" key="6">
    <source>
        <dbReference type="Pfam" id="PF03888"/>
    </source>
</evidence>
<dbReference type="GO" id="GO:0032885">
    <property type="term" value="P:regulation of polysaccharide biosynthetic process"/>
    <property type="evidence" value="ECO:0007669"/>
    <property type="project" value="TreeGrafter"/>
</dbReference>
<protein>
    <submittedName>
        <fullName evidence="8">MucB/RseB-like sigma(E) regulatory protein</fullName>
    </submittedName>
</protein>
<dbReference type="Gene3D" id="2.50.20.10">
    <property type="entry name" value="Lipoprotein localisation LolA/LolB/LppX"/>
    <property type="match status" value="1"/>
</dbReference>
<organism evidence="8 9">
    <name type="scientific">Cricetibacter osteomyelitidis</name>
    <dbReference type="NCBI Taxonomy" id="1521931"/>
    <lineage>
        <taxon>Bacteria</taxon>
        <taxon>Pseudomonadati</taxon>
        <taxon>Pseudomonadota</taxon>
        <taxon>Gammaproteobacteria</taxon>
        <taxon>Pasteurellales</taxon>
        <taxon>Pasteurellaceae</taxon>
        <taxon>Cricetibacter</taxon>
    </lineage>
</organism>
<evidence type="ECO:0000313" key="9">
    <source>
        <dbReference type="Proteomes" id="UP000295763"/>
    </source>
</evidence>
<gene>
    <name evidence="8" type="ORF">EDC44_1489</name>
</gene>
<dbReference type="Proteomes" id="UP000295763">
    <property type="component" value="Unassembled WGS sequence"/>
</dbReference>
<evidence type="ECO:0000256" key="2">
    <source>
        <dbReference type="ARBA" id="ARBA00008150"/>
    </source>
</evidence>
<comment type="subcellular location">
    <subcellularLocation>
        <location evidence="1">Periplasm</location>
    </subcellularLocation>
</comment>
<keyword evidence="9" id="KW-1185">Reference proteome</keyword>
<accession>A0A4V2T0C2</accession>
<keyword evidence="3 5" id="KW-0732">Signal</keyword>
<dbReference type="AlphaFoldDB" id="A0A4V2T0C2"/>
<feature type="chain" id="PRO_5020375967" evidence="5">
    <location>
        <begin position="28"/>
        <end position="322"/>
    </location>
</feature>
<evidence type="ECO:0000256" key="1">
    <source>
        <dbReference type="ARBA" id="ARBA00004418"/>
    </source>
</evidence>
<dbReference type="NCBIfam" id="NF006990">
    <property type="entry name" value="PRK09455.1"/>
    <property type="match status" value="1"/>
</dbReference>
<feature type="signal peptide" evidence="5">
    <location>
        <begin position="1"/>
        <end position="27"/>
    </location>
</feature>
<proteinExistence type="inferred from homology"/>
<feature type="domain" description="MucB/RseB N-terminal" evidence="6">
    <location>
        <begin position="34"/>
        <end position="202"/>
    </location>
</feature>
<name>A0A4V2T0C2_9PAST</name>
<dbReference type="Pfam" id="PF03888">
    <property type="entry name" value="MucB_RseB"/>
    <property type="match status" value="1"/>
</dbReference>
<evidence type="ECO:0000256" key="4">
    <source>
        <dbReference type="ARBA" id="ARBA00022764"/>
    </source>
</evidence>
<evidence type="ECO:0000256" key="5">
    <source>
        <dbReference type="SAM" id="SignalP"/>
    </source>
</evidence>
<dbReference type="EMBL" id="SLYB01000048">
    <property type="protein sequence ID" value="TCP88803.1"/>
    <property type="molecule type" value="Genomic_DNA"/>
</dbReference>
<reference evidence="8 9" key="1">
    <citation type="submission" date="2019-03" db="EMBL/GenBank/DDBJ databases">
        <title>Genomic Encyclopedia of Type Strains, Phase IV (KMG-IV): sequencing the most valuable type-strain genomes for metagenomic binning, comparative biology and taxonomic classification.</title>
        <authorList>
            <person name="Goeker M."/>
        </authorList>
    </citation>
    <scope>NUCLEOTIDE SEQUENCE [LARGE SCALE GENOMIC DNA]</scope>
    <source>
        <strain evidence="8 9">DSM 28404</strain>
    </source>
</reference>
<dbReference type="RefSeq" id="WP_131979701.1">
    <property type="nucleotide sequence ID" value="NZ_SLYB01000048.1"/>
</dbReference>
<keyword evidence="4" id="KW-0574">Periplasm</keyword>
<dbReference type="InterPro" id="IPR038484">
    <property type="entry name" value="MucB/RseB_C_sf"/>
</dbReference>
<dbReference type="Pfam" id="PF17188">
    <property type="entry name" value="MucB_RseB_C"/>
    <property type="match status" value="1"/>
</dbReference>
<dbReference type="PANTHER" id="PTHR38782">
    <property type="match status" value="1"/>
</dbReference>
<evidence type="ECO:0000313" key="8">
    <source>
        <dbReference type="EMBL" id="TCP88803.1"/>
    </source>
</evidence>
<dbReference type="GO" id="GO:0045152">
    <property type="term" value="F:antisigma factor binding"/>
    <property type="evidence" value="ECO:0007669"/>
    <property type="project" value="TreeGrafter"/>
</dbReference>
<dbReference type="InterPro" id="IPR033434">
    <property type="entry name" value="MucB/RseB_N"/>
</dbReference>
<dbReference type="PANTHER" id="PTHR38782:SF1">
    <property type="entry name" value="SIGMA-E FACTOR REGULATORY PROTEIN RSEB"/>
    <property type="match status" value="1"/>
</dbReference>
<dbReference type="GO" id="GO:0030288">
    <property type="term" value="C:outer membrane-bounded periplasmic space"/>
    <property type="evidence" value="ECO:0007669"/>
    <property type="project" value="TreeGrafter"/>
</dbReference>
<sequence>MEFMKILRKTTALFVFSCVFIGTNALANTENSVLTLLNQMRQAEDSLSYERFFLQITPANIESLRYRHTKVNGIAYAQLINLDGSQQEILQRGNLVAYFNSNFQPFTIQSNQIVESLPIGLRANFEQLSRYYDFVDGGRNRVANRIVQTVKLLPKDNFRYQYVLFIDEEHHLLLRSDLLDRDGQLLEQFRTVNVQISDELTQLAEHFDHFRFPPLIVADSKTEDKKAKQNWQASWLPPGFKCIKSENDDYENTVIESQLYSDGLFSFTLYISPSELPDNYENSWKQGVHTIYSETLNGREITLIGQLPLTTAKRIVQDIKFN</sequence>
<feature type="domain" description="MucB/RseB C-terminal" evidence="7">
    <location>
        <begin position="226"/>
        <end position="320"/>
    </location>
</feature>
<dbReference type="OrthoDB" id="7067274at2"/>
<evidence type="ECO:0000259" key="7">
    <source>
        <dbReference type="Pfam" id="PF17188"/>
    </source>
</evidence>
<dbReference type="Gene3D" id="3.30.200.100">
    <property type="entry name" value="MucB/RseB, C-terminal domain"/>
    <property type="match status" value="1"/>
</dbReference>
<comment type="similarity">
    <text evidence="2">Belongs to the RseB family.</text>
</comment>
<dbReference type="InterPro" id="IPR033436">
    <property type="entry name" value="MucB/RseB_C"/>
</dbReference>
<evidence type="ECO:0000256" key="3">
    <source>
        <dbReference type="ARBA" id="ARBA00022729"/>
    </source>
</evidence>
<dbReference type="InterPro" id="IPR005588">
    <property type="entry name" value="MucB_RseB"/>
</dbReference>
<dbReference type="PIRSF" id="PIRSF005427">
    <property type="entry name" value="RseB"/>
    <property type="match status" value="1"/>
</dbReference>